<reference evidence="2" key="1">
    <citation type="journal article" date="2020" name="mSystems">
        <title>Genome- and Community-Level Interaction Insights into Carbon Utilization and Element Cycling Functions of Hydrothermarchaeota in Hydrothermal Sediment.</title>
        <authorList>
            <person name="Zhou Z."/>
            <person name="Liu Y."/>
            <person name="Xu W."/>
            <person name="Pan J."/>
            <person name="Luo Z.H."/>
            <person name="Li M."/>
        </authorList>
    </citation>
    <scope>NUCLEOTIDE SEQUENCE [LARGE SCALE GENOMIC DNA]</scope>
    <source>
        <strain evidence="2">SpSt-1217</strain>
    </source>
</reference>
<gene>
    <name evidence="2" type="ORF">ENN90_10910</name>
</gene>
<dbReference type="Proteomes" id="UP000886047">
    <property type="component" value="Unassembled WGS sequence"/>
</dbReference>
<feature type="compositionally biased region" description="Polar residues" evidence="1">
    <location>
        <begin position="465"/>
        <end position="479"/>
    </location>
</feature>
<accession>A0A831LM17</accession>
<sequence length="479" mass="53195">MDSKNKLLLILFIAVFPFSLFSQSSWISDEEMKFKILVPDNYQKNQFREGTDKILAVLSPDQNVAVRVRAFPASEQVTVDLIQQVFEQNVISGSSRLTQEDGHLNQIPARAAAYAWRYNNMNTVVGSYYIIQNGTGYIVWTLIPRNLLQQRSKEADKILDSFSLLEPSAGNLSVANGFGSPGQQANPQNRHEETQVVLTDFSTGTNPGNDLQLSNISNAFSCFVPTIDLVFGYTGNATGSNFIVKWYNDTHQISVKEFTFSPPDAEAGRGHAFITNNGNPWPGGDYHVEIWHSGNVLGKKSFVVSTQKSQFPESQPQPLSQPGYFSLVSDDACIEHLAPDGYRVSENQTGLSVWKNGSGINMVQQIVIKQNNMQAFISNQISTLKDQGATVINTENFSQSGLQVYQYVYEYGNSLFAYSASENNSAYYLLGFVGNKNERNQILKLMDETGRSFKKANCSGDPGYSGSNPDPVQKSNFMR</sequence>
<evidence type="ECO:0000256" key="1">
    <source>
        <dbReference type="SAM" id="MobiDB-lite"/>
    </source>
</evidence>
<dbReference type="AlphaFoldDB" id="A0A831LM17"/>
<proteinExistence type="predicted"/>
<comment type="caution">
    <text evidence="2">The sequence shown here is derived from an EMBL/GenBank/DDBJ whole genome shotgun (WGS) entry which is preliminary data.</text>
</comment>
<name>A0A831LM17_9BACT</name>
<dbReference type="EMBL" id="DSDK01000599">
    <property type="protein sequence ID" value="HDR52108.1"/>
    <property type="molecule type" value="Genomic_DNA"/>
</dbReference>
<organism evidence="2">
    <name type="scientific">Mariniphaga anaerophila</name>
    <dbReference type="NCBI Taxonomy" id="1484053"/>
    <lineage>
        <taxon>Bacteria</taxon>
        <taxon>Pseudomonadati</taxon>
        <taxon>Bacteroidota</taxon>
        <taxon>Bacteroidia</taxon>
        <taxon>Marinilabiliales</taxon>
        <taxon>Prolixibacteraceae</taxon>
        <taxon>Mariniphaga</taxon>
    </lineage>
</organism>
<evidence type="ECO:0000313" key="2">
    <source>
        <dbReference type="EMBL" id="HDR52108.1"/>
    </source>
</evidence>
<feature type="region of interest" description="Disordered" evidence="1">
    <location>
        <begin position="456"/>
        <end position="479"/>
    </location>
</feature>
<protein>
    <submittedName>
        <fullName evidence="2">Uncharacterized protein</fullName>
    </submittedName>
</protein>